<dbReference type="PANTHER" id="PTHR30002">
    <property type="entry name" value="EPOXYQUEUOSINE REDUCTASE"/>
    <property type="match status" value="1"/>
</dbReference>
<feature type="binding site" evidence="9">
    <location>
        <position position="243"/>
    </location>
    <ligand>
        <name>[4Fe-4S] cluster</name>
        <dbReference type="ChEBI" id="CHEBI:49883"/>
        <label>2</label>
    </ligand>
</feature>
<dbReference type="Gene3D" id="3.30.70.20">
    <property type="match status" value="1"/>
</dbReference>
<keyword evidence="8 9" id="KW-0411">Iron-sulfur</keyword>
<feature type="binding site" evidence="9">
    <location>
        <position position="218"/>
    </location>
    <ligand>
        <name>cob(II)alamin</name>
        <dbReference type="ChEBI" id="CHEBI:16304"/>
    </ligand>
</feature>
<dbReference type="NCBIfam" id="TIGR00276">
    <property type="entry name" value="tRNA epoxyqueuosine(34) reductase QueG"/>
    <property type="match status" value="1"/>
</dbReference>
<dbReference type="PROSITE" id="PS00198">
    <property type="entry name" value="4FE4S_FER_1"/>
    <property type="match status" value="1"/>
</dbReference>
<evidence type="ECO:0000256" key="9">
    <source>
        <dbReference type="HAMAP-Rule" id="MF_00916"/>
    </source>
</evidence>
<evidence type="ECO:0000256" key="2">
    <source>
        <dbReference type="ARBA" id="ARBA00022490"/>
    </source>
</evidence>
<dbReference type="GO" id="GO:0008616">
    <property type="term" value="P:tRNA queuosine(34) biosynthetic process"/>
    <property type="evidence" value="ECO:0007669"/>
    <property type="project" value="UniProtKB-UniRule"/>
</dbReference>
<evidence type="ECO:0000256" key="3">
    <source>
        <dbReference type="ARBA" id="ARBA00022694"/>
    </source>
</evidence>
<dbReference type="GO" id="GO:0051539">
    <property type="term" value="F:4 iron, 4 sulfur cluster binding"/>
    <property type="evidence" value="ECO:0007669"/>
    <property type="project" value="UniProtKB-KW"/>
</dbReference>
<evidence type="ECO:0000256" key="6">
    <source>
        <dbReference type="ARBA" id="ARBA00023002"/>
    </source>
</evidence>
<feature type="binding site" evidence="9">
    <location>
        <position position="190"/>
    </location>
    <ligand>
        <name>[4Fe-4S] cluster</name>
        <dbReference type="ChEBI" id="CHEBI:49883"/>
        <label>1</label>
    </ligand>
</feature>
<gene>
    <name evidence="9" type="primary">queG</name>
    <name evidence="11" type="ORF">SAMN04488244_1412</name>
</gene>
<dbReference type="InterPro" id="IPR017896">
    <property type="entry name" value="4Fe4S_Fe-S-bd"/>
</dbReference>
<evidence type="ECO:0000256" key="8">
    <source>
        <dbReference type="ARBA" id="ARBA00023014"/>
    </source>
</evidence>
<name>A0A1H6CIB9_9VIBR</name>
<comment type="similarity">
    <text evidence="9">Belongs to the QueG family.</text>
</comment>
<feature type="binding site" evidence="9">
    <location>
        <position position="200"/>
    </location>
    <ligand>
        <name>[4Fe-4S] cluster</name>
        <dbReference type="ChEBI" id="CHEBI:49883"/>
        <label>2</label>
    </ligand>
</feature>
<dbReference type="InterPro" id="IPR017900">
    <property type="entry name" value="4Fe4S_Fe_S_CS"/>
</dbReference>
<dbReference type="PROSITE" id="PS51379">
    <property type="entry name" value="4FE4S_FER_2"/>
    <property type="match status" value="1"/>
</dbReference>
<feature type="binding site" evidence="9">
    <location>
        <position position="193"/>
    </location>
    <ligand>
        <name>[4Fe-4S] cluster</name>
        <dbReference type="ChEBI" id="CHEBI:49883"/>
        <label>1</label>
    </ligand>
</feature>
<keyword evidence="9" id="KW-0846">Cobalamin</keyword>
<feature type="active site" description="Proton donor" evidence="9">
    <location>
        <position position="136"/>
    </location>
</feature>
<dbReference type="Pfam" id="PF13484">
    <property type="entry name" value="Fer4_16"/>
    <property type="match status" value="1"/>
</dbReference>
<dbReference type="InterPro" id="IPR004453">
    <property type="entry name" value="QueG"/>
</dbReference>
<feature type="binding site" evidence="9">
    <location>
        <position position="59"/>
    </location>
    <ligand>
        <name>cob(II)alamin</name>
        <dbReference type="ChEBI" id="CHEBI:16304"/>
    </ligand>
</feature>
<keyword evidence="5 9" id="KW-0671">Queuosine biosynthesis</keyword>
<evidence type="ECO:0000313" key="11">
    <source>
        <dbReference type="EMBL" id="SEG72658.1"/>
    </source>
</evidence>
<evidence type="ECO:0000256" key="5">
    <source>
        <dbReference type="ARBA" id="ARBA00022785"/>
    </source>
</evidence>
<comment type="catalytic activity">
    <reaction evidence="9">
        <text>epoxyqueuosine(34) in tRNA + AH2 = queuosine(34) in tRNA + A + H2O</text>
        <dbReference type="Rhea" id="RHEA:32159"/>
        <dbReference type="Rhea" id="RHEA-COMP:18571"/>
        <dbReference type="Rhea" id="RHEA-COMP:18582"/>
        <dbReference type="ChEBI" id="CHEBI:13193"/>
        <dbReference type="ChEBI" id="CHEBI:15377"/>
        <dbReference type="ChEBI" id="CHEBI:17499"/>
        <dbReference type="ChEBI" id="CHEBI:194431"/>
        <dbReference type="ChEBI" id="CHEBI:194443"/>
        <dbReference type="EC" id="1.17.99.6"/>
    </reaction>
</comment>
<dbReference type="GO" id="GO:0005737">
    <property type="term" value="C:cytoplasm"/>
    <property type="evidence" value="ECO:0007669"/>
    <property type="project" value="UniProtKB-SubCell"/>
</dbReference>
<dbReference type="HAMAP" id="MF_00916">
    <property type="entry name" value="QueG"/>
    <property type="match status" value="1"/>
</dbReference>
<accession>A0A1H6CIB9</accession>
<sequence>MMDFNKLASDIKVWARELGFQKVGISDINLEEQESALKNWLDAGYHGDMAWMATHQDLRIHPDKLHPNTCRIISVRMDYLPEDAAFASNLENKHSGYISRYALGRDYHKLIRNLLKKLGQKIEQEVTELGFRPFVDSAPVLERPIAQKAGLGWIGKHSLLLDQDAGSWFFLGELFIDLPLPVDEPVDNQCGKCSACVTSCPTNAILDNGVIDARRCISYLTIEYKGVIPEEYRDAIGNRIYGCDDCQLVCPWNRFAALSQQGDFQRRDAFDDTDLCRLLEWDETTFLKNMEGSAIRRIGHEQWQRNIIIAIGNAPFSQHYLEALEYVSGRTEFLDQHIEWAKQKLLKQLPESVTTNLHNKNQRLIRIVKKGLPRDA</sequence>
<evidence type="ECO:0000256" key="7">
    <source>
        <dbReference type="ARBA" id="ARBA00023004"/>
    </source>
</evidence>
<keyword evidence="3 9" id="KW-0819">tRNA processing</keyword>
<dbReference type="GO" id="GO:0046872">
    <property type="term" value="F:metal ion binding"/>
    <property type="evidence" value="ECO:0007669"/>
    <property type="project" value="UniProtKB-KW"/>
</dbReference>
<keyword evidence="2 9" id="KW-0963">Cytoplasm</keyword>
<dbReference type="SUPFAM" id="SSF54862">
    <property type="entry name" value="4Fe-4S ferredoxins"/>
    <property type="match status" value="1"/>
</dbReference>
<dbReference type="AlphaFoldDB" id="A0A1H6CIB9"/>
<feature type="binding site" evidence="9">
    <location>
        <position position="171"/>
    </location>
    <ligand>
        <name>cob(II)alamin</name>
        <dbReference type="ChEBI" id="CHEBI:16304"/>
    </ligand>
</feature>
<organism evidence="11 12">
    <name type="scientific">Vibrio hangzhouensis</name>
    <dbReference type="NCBI Taxonomy" id="462991"/>
    <lineage>
        <taxon>Bacteria</taxon>
        <taxon>Pseudomonadati</taxon>
        <taxon>Pseudomonadota</taxon>
        <taxon>Gammaproteobacteria</taxon>
        <taxon>Vibrionales</taxon>
        <taxon>Vibrionaceae</taxon>
        <taxon>Vibrio</taxon>
    </lineage>
</organism>
<comment type="caution">
    <text evidence="9">Lacks conserved residue(s) required for the propagation of feature annotation.</text>
</comment>
<keyword evidence="4 9" id="KW-0479">Metal-binding</keyword>
<dbReference type="FunFam" id="3.30.70.20:FF:000017">
    <property type="entry name" value="Epoxyqueuosine reductase"/>
    <property type="match status" value="1"/>
</dbReference>
<dbReference type="EMBL" id="FNVG01000041">
    <property type="protein sequence ID" value="SEG72658.1"/>
    <property type="molecule type" value="Genomic_DNA"/>
</dbReference>
<evidence type="ECO:0000256" key="4">
    <source>
        <dbReference type="ARBA" id="ARBA00022723"/>
    </source>
</evidence>
<evidence type="ECO:0000259" key="10">
    <source>
        <dbReference type="PROSITE" id="PS51379"/>
    </source>
</evidence>
<feature type="binding site" evidence="9">
    <location>
        <position position="160"/>
    </location>
    <ligand>
        <name>cob(II)alamin</name>
        <dbReference type="ChEBI" id="CHEBI:16304"/>
    </ligand>
</feature>
<feature type="binding site" evidence="9">
    <location>
        <position position="250"/>
    </location>
    <ligand>
        <name>[4Fe-4S] cluster</name>
        <dbReference type="ChEBI" id="CHEBI:49883"/>
        <label>1</label>
    </ligand>
</feature>
<comment type="subunit">
    <text evidence="9">Monomer.</text>
</comment>
<keyword evidence="7 9" id="KW-0408">Iron</keyword>
<dbReference type="PANTHER" id="PTHR30002:SF4">
    <property type="entry name" value="EPOXYQUEUOSINE REDUCTASE"/>
    <property type="match status" value="1"/>
</dbReference>
<evidence type="ECO:0000313" key="12">
    <source>
        <dbReference type="Proteomes" id="UP000236721"/>
    </source>
</evidence>
<dbReference type="UniPathway" id="UPA00392"/>
<feature type="binding site" evidence="9">
    <location>
        <position position="216"/>
    </location>
    <ligand>
        <name>[4Fe-4S] cluster</name>
        <dbReference type="ChEBI" id="CHEBI:49883"/>
        <label>2</label>
    </ligand>
</feature>
<dbReference type="EC" id="1.17.99.6" evidence="9"/>
<feature type="binding site" evidence="9">
    <location>
        <position position="196"/>
    </location>
    <ligand>
        <name>[4Fe-4S] cluster</name>
        <dbReference type="ChEBI" id="CHEBI:49883"/>
        <label>1</label>
    </ligand>
</feature>
<comment type="subcellular location">
    <subcellularLocation>
        <location evidence="9">Cytoplasm</location>
    </subcellularLocation>
</comment>
<reference evidence="12" key="1">
    <citation type="submission" date="2016-10" db="EMBL/GenBank/DDBJ databases">
        <authorList>
            <person name="Varghese N."/>
            <person name="Submissions S."/>
        </authorList>
    </citation>
    <scope>NUCLEOTIDE SEQUENCE [LARGE SCALE GENOMIC DNA]</scope>
    <source>
        <strain evidence="12">CGMCC 1.7062</strain>
    </source>
</reference>
<keyword evidence="12" id="KW-1185">Reference proteome</keyword>
<dbReference type="Pfam" id="PF08331">
    <property type="entry name" value="QueG_DUF1730"/>
    <property type="match status" value="1"/>
</dbReference>
<dbReference type="GO" id="GO:0031419">
    <property type="term" value="F:cobalamin binding"/>
    <property type="evidence" value="ECO:0007669"/>
    <property type="project" value="UniProtKB-KW"/>
</dbReference>
<comment type="function">
    <text evidence="9">Catalyzes the conversion of epoxyqueuosine (oQ) to queuosine (Q), which is a hypermodified base found in the wobble positions of tRNA(Asp), tRNA(Asn), tRNA(His) and tRNA(Tyr).</text>
</comment>
<keyword evidence="9" id="KW-0170">Cobalt</keyword>
<dbReference type="Proteomes" id="UP000236721">
    <property type="component" value="Unassembled WGS sequence"/>
</dbReference>
<evidence type="ECO:0000256" key="1">
    <source>
        <dbReference type="ARBA" id="ARBA00022485"/>
    </source>
</evidence>
<keyword evidence="1 9" id="KW-0004">4Fe-4S</keyword>
<feature type="binding site" evidence="9">
    <location>
        <position position="225"/>
    </location>
    <ligand>
        <name>tRNA</name>
        <dbReference type="ChEBI" id="CHEBI:17843"/>
    </ligand>
</feature>
<feature type="domain" description="4Fe-4S ferredoxin-type" evidence="10">
    <location>
        <begin position="178"/>
        <end position="209"/>
    </location>
</feature>
<keyword evidence="6 9" id="KW-0560">Oxidoreductase</keyword>
<comment type="pathway">
    <text evidence="9">tRNA modification; tRNA-queuosine biosynthesis.</text>
</comment>
<dbReference type="InterPro" id="IPR013542">
    <property type="entry name" value="QueG_DUF1730"/>
</dbReference>
<comment type="cofactor">
    <cofactor evidence="9">
        <name>cob(II)alamin</name>
        <dbReference type="ChEBI" id="CHEBI:16304"/>
    </cofactor>
</comment>
<feature type="binding site" evidence="9">
    <location>
        <position position="136"/>
    </location>
    <ligand>
        <name>cob(II)alamin</name>
        <dbReference type="ChEBI" id="CHEBI:16304"/>
    </ligand>
</feature>
<feature type="binding site" evidence="9">
    <location>
        <position position="246"/>
    </location>
    <ligand>
        <name>[4Fe-4S] cluster</name>
        <dbReference type="ChEBI" id="CHEBI:49883"/>
        <label>2</label>
    </ligand>
</feature>
<feature type="binding site" evidence="9">
    <location>
        <begin position="243"/>
        <end position="244"/>
    </location>
    <ligand>
        <name>cob(II)alamin</name>
        <dbReference type="ChEBI" id="CHEBI:16304"/>
    </ligand>
</feature>
<dbReference type="GO" id="GO:0052693">
    <property type="term" value="F:epoxyqueuosine reductase activity"/>
    <property type="evidence" value="ECO:0007669"/>
    <property type="project" value="UniProtKB-UniRule"/>
</dbReference>
<comment type="cofactor">
    <cofactor evidence="9">
        <name>[4Fe-4S] cluster</name>
        <dbReference type="ChEBI" id="CHEBI:49883"/>
    </cofactor>
    <text evidence="9">Binds 2 [4Fe-4S] clusters per monomer.</text>
</comment>
<proteinExistence type="inferred from homology"/>
<protein>
    <recommendedName>
        <fullName evidence="9">Epoxyqueuosine reductase</fullName>
        <ecNumber evidence="9">1.17.99.6</ecNumber>
    </recommendedName>
    <alternativeName>
        <fullName evidence="9">Queuosine biosynthesis protein QueG</fullName>
    </alternativeName>
</protein>